<evidence type="ECO:0000256" key="7">
    <source>
        <dbReference type="ARBA" id="ARBA00023053"/>
    </source>
</evidence>
<reference evidence="14" key="1">
    <citation type="journal article" date="2023" name="Insect Mol. Biol.">
        <title>Genome sequencing provides insights into the evolution of gene families encoding plant cell wall-degrading enzymes in longhorned beetles.</title>
        <authorList>
            <person name="Shin N.R."/>
            <person name="Okamura Y."/>
            <person name="Kirsch R."/>
            <person name="Pauchet Y."/>
        </authorList>
    </citation>
    <scope>NUCLEOTIDE SEQUENCE</scope>
    <source>
        <strain evidence="14">RBIC_L_NR</strain>
    </source>
</reference>
<organism evidence="14 15">
    <name type="scientific">Rhamnusium bicolor</name>
    <dbReference type="NCBI Taxonomy" id="1586634"/>
    <lineage>
        <taxon>Eukaryota</taxon>
        <taxon>Metazoa</taxon>
        <taxon>Ecdysozoa</taxon>
        <taxon>Arthropoda</taxon>
        <taxon>Hexapoda</taxon>
        <taxon>Insecta</taxon>
        <taxon>Pterygota</taxon>
        <taxon>Neoptera</taxon>
        <taxon>Endopterygota</taxon>
        <taxon>Coleoptera</taxon>
        <taxon>Polyphaga</taxon>
        <taxon>Cucujiformia</taxon>
        <taxon>Chrysomeloidea</taxon>
        <taxon>Cerambycidae</taxon>
        <taxon>Lepturinae</taxon>
        <taxon>Rhagiini</taxon>
        <taxon>Rhamnusium</taxon>
    </lineage>
</organism>
<accession>A0AAV8ZK23</accession>
<gene>
    <name evidence="14" type="ORF">NQ314_004643</name>
</gene>
<dbReference type="GO" id="GO:0015280">
    <property type="term" value="F:ligand-gated sodium channel activity"/>
    <property type="evidence" value="ECO:0007669"/>
    <property type="project" value="TreeGrafter"/>
</dbReference>
<evidence type="ECO:0000313" key="14">
    <source>
        <dbReference type="EMBL" id="KAJ8964777.1"/>
    </source>
</evidence>
<dbReference type="EMBL" id="JANEYF010001315">
    <property type="protein sequence ID" value="KAJ8964777.1"/>
    <property type="molecule type" value="Genomic_DNA"/>
</dbReference>
<feature type="transmembrane region" description="Helical" evidence="13">
    <location>
        <begin position="270"/>
        <end position="296"/>
    </location>
</feature>
<keyword evidence="8 12" id="KW-0406">Ion transport</keyword>
<dbReference type="GO" id="GO:0005886">
    <property type="term" value="C:plasma membrane"/>
    <property type="evidence" value="ECO:0007669"/>
    <property type="project" value="TreeGrafter"/>
</dbReference>
<proteinExistence type="inferred from homology"/>
<evidence type="ECO:0000256" key="11">
    <source>
        <dbReference type="ARBA" id="ARBA00023303"/>
    </source>
</evidence>
<keyword evidence="15" id="KW-1185">Reference proteome</keyword>
<comment type="similarity">
    <text evidence="2 12">Belongs to the amiloride-sensitive sodium channel (TC 1.A.6) family.</text>
</comment>
<keyword evidence="5 12" id="KW-0812">Transmembrane</keyword>
<evidence type="ECO:0000256" key="8">
    <source>
        <dbReference type="ARBA" id="ARBA00023065"/>
    </source>
</evidence>
<evidence type="ECO:0000256" key="9">
    <source>
        <dbReference type="ARBA" id="ARBA00023136"/>
    </source>
</evidence>
<dbReference type="AlphaFoldDB" id="A0AAV8ZK23"/>
<dbReference type="PANTHER" id="PTHR11690">
    <property type="entry name" value="AMILORIDE-SENSITIVE SODIUM CHANNEL-RELATED"/>
    <property type="match status" value="1"/>
</dbReference>
<keyword evidence="9 13" id="KW-0472">Membrane</keyword>
<keyword evidence="7" id="KW-0915">Sodium</keyword>
<evidence type="ECO:0000256" key="6">
    <source>
        <dbReference type="ARBA" id="ARBA00022989"/>
    </source>
</evidence>
<dbReference type="Pfam" id="PF00858">
    <property type="entry name" value="ASC"/>
    <property type="match status" value="2"/>
</dbReference>
<sequence length="333" mass="38360">MVRGEESVVRHYILNTSFHGYRFIAEEGRHWTESWIAAGLLIESAWNDFQNNAISFVVETSYLDWDTNFPPVTVCETDNQKKLAEVTDRTFGDPHDYNLDEVVKEQVYFRGLSFYTLQICGPEAQSVNENCFVKNFSDYSDELYTLGEQEVPSMTTLGSDILQILPHIQYHRYIAIKEIENQPEVSKFLKEKDSCKLHTANCRQDLLKPSWANRPGLYCDCLPSCTEIELSIIRDDKKGIELDYAIVEIYLESLPTERFKRNVVRGKLDLVVSMGAATALFLGASILSFVEIIYYFSVRFLTDISRKNNKARKGRFAHSFEMTSRNAYLPKVT</sequence>
<keyword evidence="4 12" id="KW-0894">Sodium channel</keyword>
<keyword evidence="3 12" id="KW-0813">Transport</keyword>
<protein>
    <submittedName>
        <fullName evidence="14">Uncharacterized protein</fullName>
    </submittedName>
</protein>
<evidence type="ECO:0000313" key="15">
    <source>
        <dbReference type="Proteomes" id="UP001162156"/>
    </source>
</evidence>
<keyword evidence="11 12" id="KW-0407">Ion channel</keyword>
<dbReference type="Proteomes" id="UP001162156">
    <property type="component" value="Unassembled WGS sequence"/>
</dbReference>
<name>A0AAV8ZK23_9CUCU</name>
<evidence type="ECO:0000256" key="2">
    <source>
        <dbReference type="ARBA" id="ARBA00007193"/>
    </source>
</evidence>
<dbReference type="InterPro" id="IPR001873">
    <property type="entry name" value="ENaC"/>
</dbReference>
<dbReference type="PANTHER" id="PTHR11690:SF175">
    <property type="entry name" value="PICKPOCKET 13-RELATED"/>
    <property type="match status" value="1"/>
</dbReference>
<keyword evidence="6 13" id="KW-1133">Transmembrane helix</keyword>
<keyword evidence="10 12" id="KW-0739">Sodium transport</keyword>
<evidence type="ECO:0000256" key="1">
    <source>
        <dbReference type="ARBA" id="ARBA00004141"/>
    </source>
</evidence>
<evidence type="ECO:0000256" key="5">
    <source>
        <dbReference type="ARBA" id="ARBA00022692"/>
    </source>
</evidence>
<evidence type="ECO:0000256" key="3">
    <source>
        <dbReference type="ARBA" id="ARBA00022448"/>
    </source>
</evidence>
<evidence type="ECO:0000256" key="10">
    <source>
        <dbReference type="ARBA" id="ARBA00023201"/>
    </source>
</evidence>
<evidence type="ECO:0000256" key="13">
    <source>
        <dbReference type="SAM" id="Phobius"/>
    </source>
</evidence>
<comment type="subcellular location">
    <subcellularLocation>
        <location evidence="1">Membrane</location>
        <topology evidence="1">Multi-pass membrane protein</topology>
    </subcellularLocation>
</comment>
<evidence type="ECO:0000256" key="4">
    <source>
        <dbReference type="ARBA" id="ARBA00022461"/>
    </source>
</evidence>
<evidence type="ECO:0000256" key="12">
    <source>
        <dbReference type="RuleBase" id="RU000679"/>
    </source>
</evidence>
<comment type="caution">
    <text evidence="14">The sequence shown here is derived from an EMBL/GenBank/DDBJ whole genome shotgun (WGS) entry which is preliminary data.</text>
</comment>